<dbReference type="AlphaFoldDB" id="A0AAU7LN47"/>
<reference evidence="4" key="1">
    <citation type="submission" date="2024-05" db="EMBL/GenBank/DDBJ databases">
        <authorList>
            <person name="Bunk B."/>
            <person name="Swiderski J."/>
            <person name="Sproer C."/>
            <person name="Thiel V."/>
        </authorList>
    </citation>
    <scope>NUCLEOTIDE SEQUENCE</scope>
    <source>
        <strain evidence="4">DSM 17735</strain>
    </source>
</reference>
<dbReference type="Gene3D" id="2.60.40.790">
    <property type="match status" value="1"/>
</dbReference>
<sequence length="148" mass="16070">MNGALNLYGDLFADLNRLQESFEQTFRPGSGGSIRALPRHTFPVINVGSTPEAIEVLALAPGVEPAELQVTIDKGLLVIAGERKNDGPAQGDNTAVYAQERFKGSFRRVISLPDDADPARINATCRDGMLRVTVPRREASKPRQISIN</sequence>
<accession>A0AAU7LN47</accession>
<organism evidence="4">
    <name type="scientific">Polaromonas hydrogenivorans</name>
    <dbReference type="NCBI Taxonomy" id="335476"/>
    <lineage>
        <taxon>Bacteria</taxon>
        <taxon>Pseudomonadati</taxon>
        <taxon>Pseudomonadota</taxon>
        <taxon>Betaproteobacteria</taxon>
        <taxon>Burkholderiales</taxon>
        <taxon>Comamonadaceae</taxon>
        <taxon>Polaromonas</taxon>
    </lineage>
</organism>
<comment type="similarity">
    <text evidence="1 2">Belongs to the small heat shock protein (HSP20) family.</text>
</comment>
<dbReference type="InterPro" id="IPR031107">
    <property type="entry name" value="Small_HSP"/>
</dbReference>
<dbReference type="SUPFAM" id="SSF49764">
    <property type="entry name" value="HSP20-like chaperones"/>
    <property type="match status" value="1"/>
</dbReference>
<dbReference type="RefSeq" id="WP_349277365.1">
    <property type="nucleotide sequence ID" value="NZ_CBCSCU010000024.1"/>
</dbReference>
<evidence type="ECO:0000313" key="4">
    <source>
        <dbReference type="EMBL" id="XBP69055.1"/>
    </source>
</evidence>
<evidence type="ECO:0000256" key="1">
    <source>
        <dbReference type="PROSITE-ProRule" id="PRU00285"/>
    </source>
</evidence>
<feature type="domain" description="SHSP" evidence="3">
    <location>
        <begin position="36"/>
        <end position="148"/>
    </location>
</feature>
<dbReference type="Pfam" id="PF00011">
    <property type="entry name" value="HSP20"/>
    <property type="match status" value="1"/>
</dbReference>
<name>A0AAU7LN47_9BURK</name>
<protein>
    <submittedName>
        <fullName evidence="4">Hsp20/alpha crystallin family protein</fullName>
    </submittedName>
</protein>
<proteinExistence type="inferred from homology"/>
<evidence type="ECO:0000259" key="3">
    <source>
        <dbReference type="PROSITE" id="PS01031"/>
    </source>
</evidence>
<evidence type="ECO:0000256" key="2">
    <source>
        <dbReference type="RuleBase" id="RU003616"/>
    </source>
</evidence>
<dbReference type="PROSITE" id="PS01031">
    <property type="entry name" value="SHSP"/>
    <property type="match status" value="1"/>
</dbReference>
<dbReference type="PANTHER" id="PTHR11527">
    <property type="entry name" value="HEAT-SHOCK PROTEIN 20 FAMILY MEMBER"/>
    <property type="match status" value="1"/>
</dbReference>
<dbReference type="InterPro" id="IPR008978">
    <property type="entry name" value="HSP20-like_chaperone"/>
</dbReference>
<gene>
    <name evidence="4" type="ORF">ABLV49_14225</name>
</gene>
<dbReference type="CDD" id="cd06464">
    <property type="entry name" value="ACD_sHsps-like"/>
    <property type="match status" value="1"/>
</dbReference>
<dbReference type="InterPro" id="IPR002068">
    <property type="entry name" value="A-crystallin/Hsp20_dom"/>
</dbReference>
<dbReference type="EMBL" id="CP157675">
    <property type="protein sequence ID" value="XBP69055.1"/>
    <property type="molecule type" value="Genomic_DNA"/>
</dbReference>